<evidence type="ECO:0000313" key="2">
    <source>
        <dbReference type="Proteomes" id="UP000244005"/>
    </source>
</evidence>
<proteinExistence type="predicted"/>
<dbReference type="AlphaFoldDB" id="A0A2R6XKN8"/>
<dbReference type="Proteomes" id="UP000244005">
    <property type="component" value="Unassembled WGS sequence"/>
</dbReference>
<sequence>MNWRTHVVRVISHSMSGGQESNMATSRVAPYLYDALLYSTRSNIKHHFLLEPHRIPLLHIVQKPVAQNFNICWNG</sequence>
<reference evidence="2" key="1">
    <citation type="journal article" date="2017" name="Cell">
        <title>Insights into land plant evolution garnered from the Marchantia polymorpha genome.</title>
        <authorList>
            <person name="Bowman J.L."/>
            <person name="Kohchi T."/>
            <person name="Yamato K.T."/>
            <person name="Jenkins J."/>
            <person name="Shu S."/>
            <person name="Ishizaki K."/>
            <person name="Yamaoka S."/>
            <person name="Nishihama R."/>
            <person name="Nakamura Y."/>
            <person name="Berger F."/>
            <person name="Adam C."/>
            <person name="Aki S.S."/>
            <person name="Althoff F."/>
            <person name="Araki T."/>
            <person name="Arteaga-Vazquez M.A."/>
            <person name="Balasubrmanian S."/>
            <person name="Barry K."/>
            <person name="Bauer D."/>
            <person name="Boehm C.R."/>
            <person name="Briginshaw L."/>
            <person name="Caballero-Perez J."/>
            <person name="Catarino B."/>
            <person name="Chen F."/>
            <person name="Chiyoda S."/>
            <person name="Chovatia M."/>
            <person name="Davies K.M."/>
            <person name="Delmans M."/>
            <person name="Demura T."/>
            <person name="Dierschke T."/>
            <person name="Dolan L."/>
            <person name="Dorantes-Acosta A.E."/>
            <person name="Eklund D.M."/>
            <person name="Florent S.N."/>
            <person name="Flores-Sandoval E."/>
            <person name="Fujiyama A."/>
            <person name="Fukuzawa H."/>
            <person name="Galik B."/>
            <person name="Grimanelli D."/>
            <person name="Grimwood J."/>
            <person name="Grossniklaus U."/>
            <person name="Hamada T."/>
            <person name="Haseloff J."/>
            <person name="Hetherington A.J."/>
            <person name="Higo A."/>
            <person name="Hirakawa Y."/>
            <person name="Hundley H.N."/>
            <person name="Ikeda Y."/>
            <person name="Inoue K."/>
            <person name="Inoue S.I."/>
            <person name="Ishida S."/>
            <person name="Jia Q."/>
            <person name="Kakita M."/>
            <person name="Kanazawa T."/>
            <person name="Kawai Y."/>
            <person name="Kawashima T."/>
            <person name="Kennedy M."/>
            <person name="Kinose K."/>
            <person name="Kinoshita T."/>
            <person name="Kohara Y."/>
            <person name="Koide E."/>
            <person name="Komatsu K."/>
            <person name="Kopischke S."/>
            <person name="Kubo M."/>
            <person name="Kyozuka J."/>
            <person name="Lagercrantz U."/>
            <person name="Lin S.S."/>
            <person name="Lindquist E."/>
            <person name="Lipzen A.M."/>
            <person name="Lu C.W."/>
            <person name="De Luna E."/>
            <person name="Martienssen R.A."/>
            <person name="Minamino N."/>
            <person name="Mizutani M."/>
            <person name="Mizutani M."/>
            <person name="Mochizuki N."/>
            <person name="Monte I."/>
            <person name="Mosher R."/>
            <person name="Nagasaki H."/>
            <person name="Nakagami H."/>
            <person name="Naramoto S."/>
            <person name="Nishitani K."/>
            <person name="Ohtani M."/>
            <person name="Okamoto T."/>
            <person name="Okumura M."/>
            <person name="Phillips J."/>
            <person name="Pollak B."/>
            <person name="Reinders A."/>
            <person name="Rovekamp M."/>
            <person name="Sano R."/>
            <person name="Sawa S."/>
            <person name="Schmid M.W."/>
            <person name="Shirakawa M."/>
            <person name="Solano R."/>
            <person name="Spunde A."/>
            <person name="Suetsugu N."/>
            <person name="Sugano S."/>
            <person name="Sugiyama A."/>
            <person name="Sun R."/>
            <person name="Suzuki Y."/>
            <person name="Takenaka M."/>
            <person name="Takezawa D."/>
            <person name="Tomogane H."/>
            <person name="Tsuzuki M."/>
            <person name="Ueda T."/>
            <person name="Umeda M."/>
            <person name="Ward J.M."/>
            <person name="Watanabe Y."/>
            <person name="Yazaki K."/>
            <person name="Yokoyama R."/>
            <person name="Yoshitake Y."/>
            <person name="Yotsui I."/>
            <person name="Zachgo S."/>
            <person name="Schmutz J."/>
        </authorList>
    </citation>
    <scope>NUCLEOTIDE SEQUENCE [LARGE SCALE GENOMIC DNA]</scope>
    <source>
        <strain evidence="2">Tak-1</strain>
    </source>
</reference>
<name>A0A2R6XKN8_MARPO</name>
<evidence type="ECO:0000313" key="1">
    <source>
        <dbReference type="EMBL" id="PTQ46626.1"/>
    </source>
</evidence>
<dbReference type="EMBL" id="KZ772682">
    <property type="protein sequence ID" value="PTQ46626.1"/>
    <property type="molecule type" value="Genomic_DNA"/>
</dbReference>
<gene>
    <name evidence="1" type="ORF">MARPO_0010s0037</name>
</gene>
<accession>A0A2R6XKN8</accession>
<keyword evidence="2" id="KW-1185">Reference proteome</keyword>
<dbReference type="Gramene" id="Mp5g24190.1">
    <property type="protein sequence ID" value="Mp5g24190.1.cds1"/>
    <property type="gene ID" value="Mp5g24190"/>
</dbReference>
<protein>
    <submittedName>
        <fullName evidence="1">Uncharacterized protein</fullName>
    </submittedName>
</protein>
<organism evidence="1 2">
    <name type="scientific">Marchantia polymorpha</name>
    <name type="common">Common liverwort</name>
    <name type="synonym">Marchantia aquatica</name>
    <dbReference type="NCBI Taxonomy" id="3197"/>
    <lineage>
        <taxon>Eukaryota</taxon>
        <taxon>Viridiplantae</taxon>
        <taxon>Streptophyta</taxon>
        <taxon>Embryophyta</taxon>
        <taxon>Marchantiophyta</taxon>
        <taxon>Marchantiopsida</taxon>
        <taxon>Marchantiidae</taxon>
        <taxon>Marchantiales</taxon>
        <taxon>Marchantiaceae</taxon>
        <taxon>Marchantia</taxon>
    </lineage>
</organism>